<dbReference type="RefSeq" id="WP_136927969.1">
    <property type="nucleotide sequence ID" value="NZ_SSMQ01000004.1"/>
</dbReference>
<dbReference type="Pfam" id="PF18660">
    <property type="entry name" value="Tsi6"/>
    <property type="match status" value="1"/>
</dbReference>
<keyword evidence="3" id="KW-1185">Reference proteome</keyword>
<sequence>MNRPIDSRKEFLEVLEQTRIEAEARFQRAPRSALYESIARQLAAMQSMTESGRTPTEDERESITIGLLAARELEPAQDPDLVDFIERLHELNGYFTAWPPN</sequence>
<name>A0A4U1JIA1_9BACT</name>
<evidence type="ECO:0000313" key="2">
    <source>
        <dbReference type="EMBL" id="TKD12175.1"/>
    </source>
</evidence>
<dbReference type="Proteomes" id="UP000309215">
    <property type="component" value="Unassembled WGS sequence"/>
</dbReference>
<dbReference type="OrthoDB" id="6937479at2"/>
<reference evidence="2 3" key="1">
    <citation type="submission" date="2019-04" db="EMBL/GenBank/DDBJ databases">
        <authorList>
            <person name="Li Y."/>
            <person name="Wang J."/>
        </authorList>
    </citation>
    <scope>NUCLEOTIDE SEQUENCE [LARGE SCALE GENOMIC DNA]</scope>
    <source>
        <strain evidence="2 3">DSM 14668</strain>
    </source>
</reference>
<organism evidence="2 3">
    <name type="scientific">Polyangium fumosum</name>
    <dbReference type="NCBI Taxonomy" id="889272"/>
    <lineage>
        <taxon>Bacteria</taxon>
        <taxon>Pseudomonadati</taxon>
        <taxon>Myxococcota</taxon>
        <taxon>Polyangia</taxon>
        <taxon>Polyangiales</taxon>
        <taxon>Polyangiaceae</taxon>
        <taxon>Polyangium</taxon>
    </lineage>
</organism>
<proteinExistence type="predicted"/>
<dbReference type="AlphaFoldDB" id="A0A4U1JIA1"/>
<accession>A0A4U1JIA1</accession>
<comment type="caution">
    <text evidence="2">The sequence shown here is derived from an EMBL/GenBank/DDBJ whole genome shotgun (WGS) entry which is preliminary data.</text>
</comment>
<feature type="domain" description="Tsi6" evidence="1">
    <location>
        <begin position="12"/>
        <end position="87"/>
    </location>
</feature>
<protein>
    <recommendedName>
        <fullName evidence="1">Tsi6 domain-containing protein</fullName>
    </recommendedName>
</protein>
<evidence type="ECO:0000259" key="1">
    <source>
        <dbReference type="Pfam" id="PF18660"/>
    </source>
</evidence>
<gene>
    <name evidence="2" type="ORF">E8A74_06100</name>
</gene>
<dbReference type="InterPro" id="IPR040818">
    <property type="entry name" value="Tsi6"/>
</dbReference>
<dbReference type="EMBL" id="SSMQ01000004">
    <property type="protein sequence ID" value="TKD12175.1"/>
    <property type="molecule type" value="Genomic_DNA"/>
</dbReference>
<evidence type="ECO:0000313" key="3">
    <source>
        <dbReference type="Proteomes" id="UP000309215"/>
    </source>
</evidence>